<evidence type="ECO:0000313" key="3">
    <source>
        <dbReference type="EMBL" id="KAA3436475.1"/>
    </source>
</evidence>
<accession>A0A5B6T914</accession>
<dbReference type="EMBL" id="VKKY01000003">
    <property type="protein sequence ID" value="KAA3436475.1"/>
    <property type="molecule type" value="Genomic_DNA"/>
</dbReference>
<dbReference type="InterPro" id="IPR012347">
    <property type="entry name" value="Ferritin-like"/>
</dbReference>
<dbReference type="Pfam" id="PF13628">
    <property type="entry name" value="DUF4142"/>
    <property type="match status" value="1"/>
</dbReference>
<keyword evidence="4" id="KW-1185">Reference proteome</keyword>
<gene>
    <name evidence="3" type="ORF">FOA19_18975</name>
</gene>
<feature type="domain" description="DUF4142" evidence="2">
    <location>
        <begin position="39"/>
        <end position="171"/>
    </location>
</feature>
<dbReference type="PANTHER" id="PTHR38593">
    <property type="entry name" value="BLR2558 PROTEIN"/>
    <property type="match status" value="1"/>
</dbReference>
<evidence type="ECO:0000259" key="2">
    <source>
        <dbReference type="Pfam" id="PF13628"/>
    </source>
</evidence>
<dbReference type="RefSeq" id="WP_149092417.1">
    <property type="nucleotide sequence ID" value="NZ_VKKY01000003.1"/>
</dbReference>
<dbReference type="PROSITE" id="PS51257">
    <property type="entry name" value="PROKAR_LIPOPROTEIN"/>
    <property type="match status" value="1"/>
</dbReference>
<evidence type="ECO:0000313" key="4">
    <source>
        <dbReference type="Proteomes" id="UP000324133"/>
    </source>
</evidence>
<reference evidence="3 4" key="1">
    <citation type="submission" date="2019-07" db="EMBL/GenBank/DDBJ databases">
        <title>Rufibacter sp. nov., isolated from lake sediment.</title>
        <authorList>
            <person name="Qu J.-H."/>
        </authorList>
    </citation>
    <scope>NUCLEOTIDE SEQUENCE [LARGE SCALE GENOMIC DNA]</scope>
    <source>
        <strain evidence="3 4">NBS58-1</strain>
    </source>
</reference>
<name>A0A5B6T914_9BACT</name>
<protein>
    <submittedName>
        <fullName evidence="3">DUF4142 domain-containing protein</fullName>
    </submittedName>
</protein>
<comment type="caution">
    <text evidence="3">The sequence shown here is derived from an EMBL/GenBank/DDBJ whole genome shotgun (WGS) entry which is preliminary data.</text>
</comment>
<dbReference type="Gene3D" id="1.20.1260.10">
    <property type="match status" value="1"/>
</dbReference>
<dbReference type="Proteomes" id="UP000324133">
    <property type="component" value="Unassembled WGS sequence"/>
</dbReference>
<proteinExistence type="predicted"/>
<organism evidence="3 4">
    <name type="scientific">Rufibacter hautae</name>
    <dbReference type="NCBI Taxonomy" id="2595005"/>
    <lineage>
        <taxon>Bacteria</taxon>
        <taxon>Pseudomonadati</taxon>
        <taxon>Bacteroidota</taxon>
        <taxon>Cytophagia</taxon>
        <taxon>Cytophagales</taxon>
        <taxon>Hymenobacteraceae</taxon>
        <taxon>Rufibacter</taxon>
    </lineage>
</organism>
<feature type="chain" id="PRO_5022699102" evidence="1">
    <location>
        <begin position="25"/>
        <end position="179"/>
    </location>
</feature>
<dbReference type="InterPro" id="IPR025419">
    <property type="entry name" value="DUF4142"/>
</dbReference>
<feature type="signal peptide" evidence="1">
    <location>
        <begin position="1"/>
        <end position="24"/>
    </location>
</feature>
<dbReference type="AlphaFoldDB" id="A0A5B6T914"/>
<dbReference type="PANTHER" id="PTHR38593:SF1">
    <property type="entry name" value="BLR2558 PROTEIN"/>
    <property type="match status" value="1"/>
</dbReference>
<keyword evidence="1" id="KW-0732">Signal</keyword>
<evidence type="ECO:0000256" key="1">
    <source>
        <dbReference type="SAM" id="SignalP"/>
    </source>
</evidence>
<dbReference type="OrthoDB" id="883203at2"/>
<sequence>MKNNNVWMLLWALMVSCTVLSSCSDDDDDAMDQDKTRVAAFLQSAAQSDMFEIMTGTMAQEQGMTDDVQMFGEMLVEDHTMTAGQIMEMADERDVNLPTTLPAAKMTIVNRLDSESGITFDKDFANAQVQSHQEAIALFETADQQITDTEVQAFIDATLPALRMHLQHAQQVKATVDGM</sequence>